<dbReference type="EMBL" id="UESZ01000001">
    <property type="protein sequence ID" value="SSA34867.1"/>
    <property type="molecule type" value="Genomic_DNA"/>
</dbReference>
<dbReference type="InterPro" id="IPR013525">
    <property type="entry name" value="ABC2_TM"/>
</dbReference>
<keyword evidence="6 8" id="KW-1133">Transmembrane helix</keyword>
<evidence type="ECO:0000259" key="9">
    <source>
        <dbReference type="PROSITE" id="PS51012"/>
    </source>
</evidence>
<dbReference type="PANTHER" id="PTHR30413">
    <property type="entry name" value="INNER MEMBRANE TRANSPORT PERMEASE"/>
    <property type="match status" value="1"/>
</dbReference>
<evidence type="ECO:0000313" key="11">
    <source>
        <dbReference type="Proteomes" id="UP000250028"/>
    </source>
</evidence>
<keyword evidence="11" id="KW-1185">Reference proteome</keyword>
<dbReference type="RefSeq" id="WP_109685757.1">
    <property type="nucleotide sequence ID" value="NZ_QGDN01000001.1"/>
</dbReference>
<keyword evidence="5 8" id="KW-0812">Transmembrane</keyword>
<feature type="transmembrane region" description="Helical" evidence="8">
    <location>
        <begin position="157"/>
        <end position="182"/>
    </location>
</feature>
<sequence length="280" mass="32582">MLERLRRIVEYRKVLGTLVRRDLRVRYARSVLGYLWTLIDPLAMTLVYWFVFGVIYSIKTTGSHDIAHSRSQGAPYVVFLLAGLLAWNWFNNSINETARALYSERLLVRSTNLPRELWVIRVVIAKGIEHLMSLPILIAFILLFAVTGDQIHLNWRFVLWIPALILEFFLCVGLGLVMAPVTALVDDFIRIVRIMLRMGFYLTPIVYSVGMLDKEHAWAKLILQFNPLTGINDMYRLGFLSTEIRPDYFAWATCTGITVFWLFFGMWVFRRLESPVLKEI</sequence>
<feature type="transmembrane region" description="Helical" evidence="8">
    <location>
        <begin position="131"/>
        <end position="151"/>
    </location>
</feature>
<dbReference type="PANTHER" id="PTHR30413:SF10">
    <property type="entry name" value="CAPSULE POLYSACCHARIDE EXPORT INNER-MEMBRANE PROTEIN CTRC"/>
    <property type="match status" value="1"/>
</dbReference>
<dbReference type="GO" id="GO:0140359">
    <property type="term" value="F:ABC-type transporter activity"/>
    <property type="evidence" value="ECO:0007669"/>
    <property type="project" value="InterPro"/>
</dbReference>
<evidence type="ECO:0000256" key="8">
    <source>
        <dbReference type="RuleBase" id="RU361157"/>
    </source>
</evidence>
<evidence type="ECO:0000256" key="1">
    <source>
        <dbReference type="ARBA" id="ARBA00004651"/>
    </source>
</evidence>
<dbReference type="AlphaFoldDB" id="A0A2Y8ZY92"/>
<proteinExistence type="inferred from homology"/>
<dbReference type="Proteomes" id="UP000250028">
    <property type="component" value="Unassembled WGS sequence"/>
</dbReference>
<dbReference type="InterPro" id="IPR047817">
    <property type="entry name" value="ABC2_TM_bact-type"/>
</dbReference>
<dbReference type="GO" id="GO:0015920">
    <property type="term" value="P:lipopolysaccharide transport"/>
    <property type="evidence" value="ECO:0007669"/>
    <property type="project" value="TreeGrafter"/>
</dbReference>
<evidence type="ECO:0000313" key="10">
    <source>
        <dbReference type="EMBL" id="SSA34867.1"/>
    </source>
</evidence>
<dbReference type="GO" id="GO:0005886">
    <property type="term" value="C:plasma membrane"/>
    <property type="evidence" value="ECO:0007669"/>
    <property type="project" value="UniProtKB-SubCell"/>
</dbReference>
<evidence type="ECO:0000256" key="6">
    <source>
        <dbReference type="ARBA" id="ARBA00022989"/>
    </source>
</evidence>
<dbReference type="PROSITE" id="PS51012">
    <property type="entry name" value="ABC_TM2"/>
    <property type="match status" value="1"/>
</dbReference>
<evidence type="ECO:0000256" key="2">
    <source>
        <dbReference type="ARBA" id="ARBA00007783"/>
    </source>
</evidence>
<reference evidence="11" key="1">
    <citation type="submission" date="2016-10" db="EMBL/GenBank/DDBJ databases">
        <authorList>
            <person name="Varghese N."/>
            <person name="Submissions S."/>
        </authorList>
    </citation>
    <scope>NUCLEOTIDE SEQUENCE [LARGE SCALE GENOMIC DNA]</scope>
    <source>
        <strain evidence="11">DSM 22951</strain>
    </source>
</reference>
<feature type="transmembrane region" description="Helical" evidence="8">
    <location>
        <begin position="73"/>
        <end position="90"/>
    </location>
</feature>
<keyword evidence="3 8" id="KW-0813">Transport</keyword>
<comment type="similarity">
    <text evidence="2 8">Belongs to the ABC-2 integral membrane protein family.</text>
</comment>
<evidence type="ECO:0000256" key="4">
    <source>
        <dbReference type="ARBA" id="ARBA00022475"/>
    </source>
</evidence>
<accession>A0A2Y8ZY92</accession>
<feature type="transmembrane region" description="Helical" evidence="8">
    <location>
        <begin position="194"/>
        <end position="212"/>
    </location>
</feature>
<keyword evidence="7 8" id="KW-0472">Membrane</keyword>
<comment type="subcellular location">
    <subcellularLocation>
        <location evidence="1 8">Cell membrane</location>
        <topology evidence="1 8">Multi-pass membrane protein</topology>
    </subcellularLocation>
</comment>
<feature type="domain" description="ABC transmembrane type-2" evidence="9">
    <location>
        <begin position="32"/>
        <end position="272"/>
    </location>
</feature>
<dbReference type="Pfam" id="PF01061">
    <property type="entry name" value="ABC2_membrane"/>
    <property type="match status" value="1"/>
</dbReference>
<feature type="transmembrane region" description="Helical" evidence="8">
    <location>
        <begin position="248"/>
        <end position="269"/>
    </location>
</feature>
<protein>
    <recommendedName>
        <fullName evidence="8">Transport permease protein</fullName>
    </recommendedName>
</protein>
<evidence type="ECO:0000256" key="7">
    <source>
        <dbReference type="ARBA" id="ARBA00023136"/>
    </source>
</evidence>
<feature type="transmembrane region" description="Helical" evidence="8">
    <location>
        <begin position="31"/>
        <end position="58"/>
    </location>
</feature>
<dbReference type="OrthoDB" id="9789409at2"/>
<keyword evidence="4 8" id="KW-1003">Cell membrane</keyword>
<evidence type="ECO:0000256" key="5">
    <source>
        <dbReference type="ARBA" id="ARBA00022692"/>
    </source>
</evidence>
<organism evidence="10 11">
    <name type="scientific">Branchiibius hedensis</name>
    <dbReference type="NCBI Taxonomy" id="672460"/>
    <lineage>
        <taxon>Bacteria</taxon>
        <taxon>Bacillati</taxon>
        <taxon>Actinomycetota</taxon>
        <taxon>Actinomycetes</taxon>
        <taxon>Micrococcales</taxon>
        <taxon>Dermacoccaceae</taxon>
        <taxon>Branchiibius</taxon>
    </lineage>
</organism>
<evidence type="ECO:0000256" key="3">
    <source>
        <dbReference type="ARBA" id="ARBA00022448"/>
    </source>
</evidence>
<gene>
    <name evidence="10" type="ORF">SAMN04489750_2197</name>
</gene>
<name>A0A2Y8ZY92_9MICO</name>